<dbReference type="RefSeq" id="WP_110818146.1">
    <property type="nucleotide sequence ID" value="NZ_QJTX01000014.1"/>
</dbReference>
<protein>
    <recommendedName>
        <fullName evidence="3">DUF2971 domain-containing protein</fullName>
    </recommendedName>
</protein>
<proteinExistence type="predicted"/>
<dbReference type="AlphaFoldDB" id="A0A3M3UG34"/>
<organism evidence="1 2">
    <name type="scientific">Pseudomonas syringae pv. pisi</name>
    <dbReference type="NCBI Taxonomy" id="59510"/>
    <lineage>
        <taxon>Bacteria</taxon>
        <taxon>Pseudomonadati</taxon>
        <taxon>Pseudomonadota</taxon>
        <taxon>Gammaproteobacteria</taxon>
        <taxon>Pseudomonadales</taxon>
        <taxon>Pseudomonadaceae</taxon>
        <taxon>Pseudomonas</taxon>
        <taxon>Pseudomonas syringae</taxon>
    </lineage>
</organism>
<sequence length="492" mass="56579">MSEVAPKIFYRFRPIDRLLGQAAIPEKMDENGRIIEAGKPAIPGELEDSYIFFPSPETLNDPFEGYTKFFWSGDKIAWANLFRHYVHSLGCKELARLLGAEQRPIPVALSRATGKWRKIYEEVFAIVISDDRVLAHIHELAARERKVTRHELLTQILVLNDFITDRLFFIFAKYKIVPEYKALWRGRHSELSSALLAAQKHANATNVELSRIESNFIKLGGLFQASKFALEIAKHLSGIGGEVFTDFPTLYVDQLPTLTQDPWYVACFMSNCTNSSIWASYGDNHKGACLIFDTIPNNYEESCLMLEVPKDDGSIGYRPWRAKLHKVDYDNTPVEINFFESLAHMTRSELDINWLTDREGGVSPVSRGYGSTTTRDRYWSDIERRLTRKWKDWSSESEYRIIYNPGTRIVADPNYRKLTYDFAALKGICFGAKTDFSDIVKLVELIMTLCEKHNRTEFDFYQAHHHSGTNNLVLNKLGTFAQIKEKVDHLNF</sequence>
<dbReference type="Pfam" id="PF11185">
    <property type="entry name" value="DUF2971"/>
    <property type="match status" value="1"/>
</dbReference>
<dbReference type="EMBL" id="RBPQ01000041">
    <property type="protein sequence ID" value="RMO32176.1"/>
    <property type="molecule type" value="Genomic_DNA"/>
</dbReference>
<name>A0A3M3UG34_PSESJ</name>
<gene>
    <name evidence="1" type="ORF">ALQ44_00645</name>
</gene>
<dbReference type="Proteomes" id="UP000276886">
    <property type="component" value="Unassembled WGS sequence"/>
</dbReference>
<reference evidence="1 2" key="1">
    <citation type="submission" date="2018-08" db="EMBL/GenBank/DDBJ databases">
        <title>Recombination of ecologically and evolutionarily significant loci maintains genetic cohesion in the Pseudomonas syringae species complex.</title>
        <authorList>
            <person name="Dillon M."/>
            <person name="Thakur S."/>
            <person name="Almeida R.N.D."/>
            <person name="Weir B.S."/>
            <person name="Guttman D.S."/>
        </authorList>
    </citation>
    <scope>NUCLEOTIDE SEQUENCE [LARGE SCALE GENOMIC DNA]</scope>
    <source>
        <strain evidence="1 2">ICMP 2788</strain>
    </source>
</reference>
<evidence type="ECO:0008006" key="3">
    <source>
        <dbReference type="Google" id="ProtNLM"/>
    </source>
</evidence>
<accession>A0A3M3UG34</accession>
<dbReference type="InterPro" id="IPR021352">
    <property type="entry name" value="DUF2971"/>
</dbReference>
<evidence type="ECO:0000313" key="1">
    <source>
        <dbReference type="EMBL" id="RMO32176.1"/>
    </source>
</evidence>
<comment type="caution">
    <text evidence="1">The sequence shown here is derived from an EMBL/GenBank/DDBJ whole genome shotgun (WGS) entry which is preliminary data.</text>
</comment>
<evidence type="ECO:0000313" key="2">
    <source>
        <dbReference type="Proteomes" id="UP000276886"/>
    </source>
</evidence>